<evidence type="ECO:0000313" key="3">
    <source>
        <dbReference type="Proteomes" id="UP000051952"/>
    </source>
</evidence>
<keyword evidence="3" id="KW-1185">Reference proteome</keyword>
<evidence type="ECO:0000256" key="1">
    <source>
        <dbReference type="SAM" id="MobiDB-lite"/>
    </source>
</evidence>
<dbReference type="Proteomes" id="UP000051952">
    <property type="component" value="Unassembled WGS sequence"/>
</dbReference>
<proteinExistence type="predicted"/>
<accession>A0A0S4ISG6</accession>
<feature type="region of interest" description="Disordered" evidence="1">
    <location>
        <begin position="1"/>
        <end position="23"/>
    </location>
</feature>
<protein>
    <submittedName>
        <fullName evidence="2">Uncharacterized protein</fullName>
    </submittedName>
</protein>
<dbReference type="VEuPathDB" id="TriTrypDB:BSAL_53930"/>
<gene>
    <name evidence="2" type="ORF">BSAL_53930</name>
</gene>
<evidence type="ECO:0000313" key="2">
    <source>
        <dbReference type="EMBL" id="CUE72128.1"/>
    </source>
</evidence>
<dbReference type="AlphaFoldDB" id="A0A0S4ISG6"/>
<name>A0A0S4ISG6_BODSA</name>
<sequence>AVSNHASVEHEPHSISNQAVSNDADEQTSAAKKFIKELSGNQQQKLVTVGEVKDLASLKCAPGDFELVDGFIRKVCLLSANLSESSPMKLSSIGNTALLDGKSVGFLCFAADGYLVLIIIGPHNGVTLPDNMMHDGTLNVINSDSKEPEGSFCVYSIPYDGDSVISDIVAKFVLDALRAPMLNKISAHQSVGRKFVDRLLQENSFTSDLMEGFTQLEYARGNRALVNDLKERTQLR</sequence>
<dbReference type="EMBL" id="CYKH01000117">
    <property type="protein sequence ID" value="CUE72128.1"/>
    <property type="molecule type" value="Genomic_DNA"/>
</dbReference>
<reference evidence="3" key="1">
    <citation type="submission" date="2015-09" db="EMBL/GenBank/DDBJ databases">
        <authorList>
            <consortium name="Pathogen Informatics"/>
        </authorList>
    </citation>
    <scope>NUCLEOTIDE SEQUENCE [LARGE SCALE GENOMIC DNA]</scope>
    <source>
        <strain evidence="3">Lake Konstanz</strain>
    </source>
</reference>
<organism evidence="2 3">
    <name type="scientific">Bodo saltans</name>
    <name type="common">Flagellated protozoan</name>
    <dbReference type="NCBI Taxonomy" id="75058"/>
    <lineage>
        <taxon>Eukaryota</taxon>
        <taxon>Discoba</taxon>
        <taxon>Euglenozoa</taxon>
        <taxon>Kinetoplastea</taxon>
        <taxon>Metakinetoplastina</taxon>
        <taxon>Eubodonida</taxon>
        <taxon>Bodonidae</taxon>
        <taxon>Bodo</taxon>
    </lineage>
</organism>
<feature type="non-terminal residue" evidence="2">
    <location>
        <position position="1"/>
    </location>
</feature>